<evidence type="ECO:0000313" key="3">
    <source>
        <dbReference type="Proteomes" id="UP001172737"/>
    </source>
</evidence>
<keyword evidence="3" id="KW-1185">Reference proteome</keyword>
<accession>A0AAW7M6N6</accession>
<evidence type="ECO:0000313" key="4">
    <source>
        <dbReference type="Proteomes" id="UP001172756"/>
    </source>
</evidence>
<comment type="caution">
    <text evidence="2">The sequence shown here is derived from an EMBL/GenBank/DDBJ whole genome shotgun (WGS) entry which is preliminary data.</text>
</comment>
<evidence type="ECO:0000313" key="1">
    <source>
        <dbReference type="EMBL" id="MDN4482140.1"/>
    </source>
</evidence>
<name>A0AAW7M6N6_9MICO</name>
<reference evidence="2" key="1">
    <citation type="submission" date="2023-06" db="EMBL/GenBank/DDBJ databases">
        <title>Sysu t00039.</title>
        <authorList>
            <person name="Gao L."/>
            <person name="Fang B.-Z."/>
            <person name="Li W.-J."/>
        </authorList>
    </citation>
    <scope>NUCLEOTIDE SEQUENCE</scope>
    <source>
        <strain evidence="2">SYSU T00039</strain>
    </source>
</reference>
<dbReference type="AlphaFoldDB" id="A0AAW7M6N6"/>
<dbReference type="Proteomes" id="UP001172756">
    <property type="component" value="Unassembled WGS sequence"/>
</dbReference>
<reference evidence="1 4" key="2">
    <citation type="submission" date="2023-06" db="EMBL/GenBank/DDBJ databases">
        <title>SYSU T0a273.</title>
        <authorList>
            <person name="Gao L."/>
            <person name="Fang B.-Z."/>
            <person name="Li W.-J."/>
        </authorList>
    </citation>
    <scope>NUCLEOTIDE SEQUENCE [LARGE SCALE GENOMIC DNA]</scope>
    <source>
        <strain evidence="1 4">SYSU T0a273</strain>
    </source>
</reference>
<organism evidence="2 3">
    <name type="scientific">Demequina lignilytica</name>
    <dbReference type="NCBI Taxonomy" id="3051663"/>
    <lineage>
        <taxon>Bacteria</taxon>
        <taxon>Bacillati</taxon>
        <taxon>Actinomycetota</taxon>
        <taxon>Actinomycetes</taxon>
        <taxon>Micrococcales</taxon>
        <taxon>Demequinaceae</taxon>
        <taxon>Demequina</taxon>
    </lineage>
</organism>
<dbReference type="EMBL" id="JAUHPX010000001">
    <property type="protein sequence ID" value="MDN4486798.1"/>
    <property type="molecule type" value="Genomic_DNA"/>
</dbReference>
<protein>
    <submittedName>
        <fullName evidence="2">Uncharacterized protein</fullName>
    </submittedName>
</protein>
<sequence length="66" mass="7414">MNDLTANGLYITTRAASLDSAAEARRRQLERLEDAPRPSRRRPLREWFSHPVRAVLPHHGGRAAAA</sequence>
<dbReference type="RefSeq" id="WP_301144381.1">
    <property type="nucleotide sequence ID" value="NZ_JAUHPX010000001.1"/>
</dbReference>
<dbReference type="Proteomes" id="UP001172737">
    <property type="component" value="Unassembled WGS sequence"/>
</dbReference>
<gene>
    <name evidence="1" type="ORF">QQ002_01145</name>
    <name evidence="2" type="ORF">QQX10_01320</name>
</gene>
<dbReference type="EMBL" id="JAUHQB010000001">
    <property type="protein sequence ID" value="MDN4482140.1"/>
    <property type="molecule type" value="Genomic_DNA"/>
</dbReference>
<evidence type="ECO:0000313" key="2">
    <source>
        <dbReference type="EMBL" id="MDN4486798.1"/>
    </source>
</evidence>
<proteinExistence type="predicted"/>